<reference evidence="4 5" key="1">
    <citation type="submission" date="2016-02" db="EMBL/GenBank/DDBJ databases">
        <title>Genome analysis of coral dinoflagellate symbionts highlights evolutionary adaptations to a symbiotic lifestyle.</title>
        <authorList>
            <person name="Aranda M."/>
            <person name="Li Y."/>
            <person name="Liew Y.J."/>
            <person name="Baumgarten S."/>
            <person name="Simakov O."/>
            <person name="Wilson M."/>
            <person name="Piel J."/>
            <person name="Ashoor H."/>
            <person name="Bougouffa S."/>
            <person name="Bajic V.B."/>
            <person name="Ryu T."/>
            <person name="Ravasi T."/>
            <person name="Bayer T."/>
            <person name="Micklem G."/>
            <person name="Kim H."/>
            <person name="Bhak J."/>
            <person name="Lajeunesse T.C."/>
            <person name="Voolstra C.R."/>
        </authorList>
    </citation>
    <scope>NUCLEOTIDE SEQUENCE [LARGE SCALE GENOMIC DNA]</scope>
    <source>
        <strain evidence="4 5">CCMP2467</strain>
    </source>
</reference>
<gene>
    <name evidence="4" type="ORF">AK812_SmicGene649</name>
</gene>
<feature type="compositionally biased region" description="Basic and acidic residues" evidence="2">
    <location>
        <begin position="83"/>
        <end position="119"/>
    </location>
</feature>
<keyword evidence="1" id="KW-0862">Zinc</keyword>
<dbReference type="InterPro" id="IPR036875">
    <property type="entry name" value="Znf_CCHC_sf"/>
</dbReference>
<evidence type="ECO:0000259" key="3">
    <source>
        <dbReference type="PROSITE" id="PS50158"/>
    </source>
</evidence>
<dbReference type="PROSITE" id="PS50158">
    <property type="entry name" value="ZF_CCHC"/>
    <property type="match status" value="1"/>
</dbReference>
<comment type="caution">
    <text evidence="4">The sequence shown here is derived from an EMBL/GenBank/DDBJ whole genome shotgun (WGS) entry which is preliminary data.</text>
</comment>
<dbReference type="SUPFAM" id="SSF57756">
    <property type="entry name" value="Retrovirus zinc finger-like domains"/>
    <property type="match status" value="1"/>
</dbReference>
<evidence type="ECO:0000256" key="2">
    <source>
        <dbReference type="SAM" id="MobiDB-lite"/>
    </source>
</evidence>
<dbReference type="SMART" id="SM00343">
    <property type="entry name" value="ZnF_C2HC"/>
    <property type="match status" value="1"/>
</dbReference>
<feature type="region of interest" description="Disordered" evidence="2">
    <location>
        <begin position="83"/>
        <end position="131"/>
    </location>
</feature>
<evidence type="ECO:0000256" key="1">
    <source>
        <dbReference type="PROSITE-ProRule" id="PRU00047"/>
    </source>
</evidence>
<feature type="domain" description="CCHC-type" evidence="3">
    <location>
        <begin position="70"/>
        <end position="85"/>
    </location>
</feature>
<name>A0A1Q9F601_SYMMI</name>
<evidence type="ECO:0000313" key="5">
    <source>
        <dbReference type="Proteomes" id="UP000186817"/>
    </source>
</evidence>
<dbReference type="EMBL" id="LSRX01000007">
    <property type="protein sequence ID" value="OLQ15125.1"/>
    <property type="molecule type" value="Genomic_DNA"/>
</dbReference>
<keyword evidence="5" id="KW-1185">Reference proteome</keyword>
<keyword evidence="1" id="KW-0479">Metal-binding</keyword>
<dbReference type="Proteomes" id="UP000186817">
    <property type="component" value="Unassembled WGS sequence"/>
</dbReference>
<dbReference type="InterPro" id="IPR001878">
    <property type="entry name" value="Znf_CCHC"/>
</dbReference>
<keyword evidence="1" id="KW-0863">Zinc-finger</keyword>
<dbReference type="GO" id="GO:0003676">
    <property type="term" value="F:nucleic acid binding"/>
    <property type="evidence" value="ECO:0007669"/>
    <property type="project" value="InterPro"/>
</dbReference>
<organism evidence="4 5">
    <name type="scientific">Symbiodinium microadriaticum</name>
    <name type="common">Dinoflagellate</name>
    <name type="synonym">Zooxanthella microadriatica</name>
    <dbReference type="NCBI Taxonomy" id="2951"/>
    <lineage>
        <taxon>Eukaryota</taxon>
        <taxon>Sar</taxon>
        <taxon>Alveolata</taxon>
        <taxon>Dinophyceae</taxon>
        <taxon>Suessiales</taxon>
        <taxon>Symbiodiniaceae</taxon>
        <taxon>Symbiodinium</taxon>
    </lineage>
</organism>
<protein>
    <recommendedName>
        <fullName evidence="3">CCHC-type domain-containing protein</fullName>
    </recommendedName>
</protein>
<proteinExistence type="predicted"/>
<dbReference type="AlphaFoldDB" id="A0A1Q9F601"/>
<sequence length="131" mass="14609">MWGQRSHQSFAMLYKPAGMPRSRLLLVVAAFGAWEQLRMVELPGGGVRGLKGDNGKGKEAVSKHKSKLVCWYCRKAGHYQEDCRQKIADEKRNTKGDKGDKGKGKGDRGKSKGKEKPDNKGVFVTYPQIPF</sequence>
<accession>A0A1Q9F601</accession>
<evidence type="ECO:0000313" key="4">
    <source>
        <dbReference type="EMBL" id="OLQ15125.1"/>
    </source>
</evidence>
<dbReference type="GO" id="GO:0008270">
    <property type="term" value="F:zinc ion binding"/>
    <property type="evidence" value="ECO:0007669"/>
    <property type="project" value="UniProtKB-KW"/>
</dbReference>